<dbReference type="InterPro" id="IPR036259">
    <property type="entry name" value="MFS_trans_sf"/>
</dbReference>
<keyword evidence="2 5" id="KW-0812">Transmembrane</keyword>
<feature type="transmembrane region" description="Helical" evidence="5">
    <location>
        <begin position="457"/>
        <end position="478"/>
    </location>
</feature>
<feature type="transmembrane region" description="Helical" evidence="5">
    <location>
        <begin position="355"/>
        <end position="374"/>
    </location>
</feature>
<feature type="transmembrane region" description="Helical" evidence="5">
    <location>
        <begin position="183"/>
        <end position="205"/>
    </location>
</feature>
<comment type="subcellular location">
    <subcellularLocation>
        <location evidence="1">Membrane</location>
        <topology evidence="1">Multi-pass membrane protein</topology>
    </subcellularLocation>
</comment>
<proteinExistence type="predicted"/>
<keyword evidence="3 5" id="KW-1133">Transmembrane helix</keyword>
<protein>
    <recommendedName>
        <fullName evidence="6">Nodulin-like domain-containing protein</fullName>
    </recommendedName>
</protein>
<evidence type="ECO:0000256" key="3">
    <source>
        <dbReference type="ARBA" id="ARBA00022989"/>
    </source>
</evidence>
<dbReference type="PANTHER" id="PTHR21576">
    <property type="entry name" value="UNCHARACTERIZED NODULIN-LIKE PROTEIN"/>
    <property type="match status" value="1"/>
</dbReference>
<dbReference type="GO" id="GO:0016020">
    <property type="term" value="C:membrane"/>
    <property type="evidence" value="ECO:0007669"/>
    <property type="project" value="UniProtKB-SubCell"/>
</dbReference>
<dbReference type="PANTHER" id="PTHR21576:SF158">
    <property type="entry name" value="RIBOSOMAL RNA-PROCESSING PROTEIN 12-LIKE CONSERVED DOMAIN-CONTAINING PROTEIN"/>
    <property type="match status" value="1"/>
</dbReference>
<dbReference type="InterPro" id="IPR011701">
    <property type="entry name" value="MFS"/>
</dbReference>
<dbReference type="PROSITE" id="PS51257">
    <property type="entry name" value="PROKAR_LIPOPROTEIN"/>
    <property type="match status" value="1"/>
</dbReference>
<gene>
    <name evidence="7" type="ORF">OFUS_LOCUS9250</name>
</gene>
<dbReference type="Gene3D" id="1.20.1250.20">
    <property type="entry name" value="MFS general substrate transporter like domains"/>
    <property type="match status" value="1"/>
</dbReference>
<comment type="caution">
    <text evidence="7">The sequence shown here is derived from an EMBL/GenBank/DDBJ whole genome shotgun (WGS) entry which is preliminary data.</text>
</comment>
<evidence type="ECO:0000259" key="6">
    <source>
        <dbReference type="Pfam" id="PF06813"/>
    </source>
</evidence>
<name>A0A8S4NR78_OWEFU</name>
<keyword evidence="8" id="KW-1185">Reference proteome</keyword>
<keyword evidence="4 5" id="KW-0472">Membrane</keyword>
<evidence type="ECO:0000256" key="1">
    <source>
        <dbReference type="ARBA" id="ARBA00004141"/>
    </source>
</evidence>
<feature type="transmembrane region" description="Helical" evidence="5">
    <location>
        <begin position="12"/>
        <end position="34"/>
    </location>
</feature>
<feature type="transmembrane region" description="Helical" evidence="5">
    <location>
        <begin position="320"/>
        <end position="343"/>
    </location>
</feature>
<dbReference type="OrthoDB" id="6089360at2759"/>
<reference evidence="7" key="1">
    <citation type="submission" date="2022-03" db="EMBL/GenBank/DDBJ databases">
        <authorList>
            <person name="Martin C."/>
        </authorList>
    </citation>
    <scope>NUCLEOTIDE SEQUENCE</scope>
</reference>
<evidence type="ECO:0000313" key="7">
    <source>
        <dbReference type="EMBL" id="CAH1782845.1"/>
    </source>
</evidence>
<feature type="transmembrane region" description="Helical" evidence="5">
    <location>
        <begin position="380"/>
        <end position="403"/>
    </location>
</feature>
<feature type="transmembrane region" description="Helical" evidence="5">
    <location>
        <begin position="415"/>
        <end position="437"/>
    </location>
</feature>
<sequence length="483" mass="53597">MAEIYSKSYLRCFTITSLIVACMAKFWCGSLFIFNVYSLALKHTFNYTQSDIDMMAAMSHFGFHTAIPAGIVQDMFGPKVTSAIGLILTSTGYLLLWSTMKSIEFYTSKAGLLKLYFFIIGHGVSYTYMAALTTTISNFTSKHRVQALAILESCFGGGALVFAILYASYFTNGHIYDEQNQNWSGFILMLTIGSSIANCCCVAFLRIAPQSDANDADDEDSDKDDKYIAAETEDEDDLKDIFNEAGDESESTGLFHSEDAETSNETLIYIMIKKNWLDFKRIFVTKNFQIILWLKSIITPIGFVYLINITAILKSARLEAYSAIFTILRPIAGMLARVILAVLAQLLKGKIQKPILLLITNIGFVVGQGLLISLGTNLTALHVSNIVITMAHSCVFVLVIAILSDLFSKKKFGRIWGFILFVSTIFSFLYPAIFGLIYDAHTKIGNVDCYGLACTQLTFIITSIFTCVVLVLNIALIVNTRLI</sequence>
<dbReference type="Pfam" id="PF06813">
    <property type="entry name" value="Nodulin-like"/>
    <property type="match status" value="1"/>
</dbReference>
<dbReference type="Pfam" id="PF07690">
    <property type="entry name" value="MFS_1"/>
    <property type="match status" value="1"/>
</dbReference>
<accession>A0A8S4NR78</accession>
<dbReference type="EMBL" id="CAIIXF020000005">
    <property type="protein sequence ID" value="CAH1782845.1"/>
    <property type="molecule type" value="Genomic_DNA"/>
</dbReference>
<evidence type="ECO:0000256" key="4">
    <source>
        <dbReference type="ARBA" id="ARBA00023136"/>
    </source>
</evidence>
<organism evidence="7 8">
    <name type="scientific">Owenia fusiformis</name>
    <name type="common">Polychaete worm</name>
    <dbReference type="NCBI Taxonomy" id="6347"/>
    <lineage>
        <taxon>Eukaryota</taxon>
        <taxon>Metazoa</taxon>
        <taxon>Spiralia</taxon>
        <taxon>Lophotrochozoa</taxon>
        <taxon>Annelida</taxon>
        <taxon>Polychaeta</taxon>
        <taxon>Sedentaria</taxon>
        <taxon>Canalipalpata</taxon>
        <taxon>Sabellida</taxon>
        <taxon>Oweniida</taxon>
        <taxon>Oweniidae</taxon>
        <taxon>Owenia</taxon>
    </lineage>
</organism>
<dbReference type="Proteomes" id="UP000749559">
    <property type="component" value="Unassembled WGS sequence"/>
</dbReference>
<evidence type="ECO:0000256" key="5">
    <source>
        <dbReference type="SAM" id="Phobius"/>
    </source>
</evidence>
<feature type="transmembrane region" description="Helical" evidence="5">
    <location>
        <begin position="115"/>
        <end position="136"/>
    </location>
</feature>
<dbReference type="AlphaFoldDB" id="A0A8S4NR78"/>
<dbReference type="GO" id="GO:0022857">
    <property type="term" value="F:transmembrane transporter activity"/>
    <property type="evidence" value="ECO:0007669"/>
    <property type="project" value="InterPro"/>
</dbReference>
<evidence type="ECO:0000256" key="2">
    <source>
        <dbReference type="ARBA" id="ARBA00022692"/>
    </source>
</evidence>
<feature type="transmembrane region" description="Helical" evidence="5">
    <location>
        <begin position="290"/>
        <end position="314"/>
    </location>
</feature>
<feature type="transmembrane region" description="Helical" evidence="5">
    <location>
        <begin position="54"/>
        <end position="72"/>
    </location>
</feature>
<feature type="transmembrane region" description="Helical" evidence="5">
    <location>
        <begin position="84"/>
        <end position="103"/>
    </location>
</feature>
<evidence type="ECO:0000313" key="8">
    <source>
        <dbReference type="Proteomes" id="UP000749559"/>
    </source>
</evidence>
<dbReference type="InterPro" id="IPR010658">
    <property type="entry name" value="Nodulin-like"/>
</dbReference>
<dbReference type="SUPFAM" id="SSF103473">
    <property type="entry name" value="MFS general substrate transporter"/>
    <property type="match status" value="1"/>
</dbReference>
<feature type="transmembrane region" description="Helical" evidence="5">
    <location>
        <begin position="148"/>
        <end position="171"/>
    </location>
</feature>
<feature type="domain" description="Nodulin-like" evidence="6">
    <location>
        <begin position="18"/>
        <end position="219"/>
    </location>
</feature>